<dbReference type="GeneID" id="94193905"/>
<evidence type="ECO:0000256" key="2">
    <source>
        <dbReference type="SAM" id="SignalP"/>
    </source>
</evidence>
<evidence type="ECO:0000313" key="3">
    <source>
        <dbReference type="EMBL" id="GIX62424.1"/>
    </source>
</evidence>
<comment type="caution">
    <text evidence="3">The sequence shown here is derived from an EMBL/GenBank/DDBJ whole genome shotgun (WGS) entry which is preliminary data.</text>
</comment>
<name>A0AAV4LR24_BABCB</name>
<dbReference type="EMBL" id="BPLF01000002">
    <property type="protein sequence ID" value="GIX62424.1"/>
    <property type="molecule type" value="Genomic_DNA"/>
</dbReference>
<dbReference type="RefSeq" id="XP_067714493.1">
    <property type="nucleotide sequence ID" value="XM_067858392.1"/>
</dbReference>
<gene>
    <name evidence="3" type="ORF">BcabD6B2_18590</name>
</gene>
<keyword evidence="4" id="KW-1185">Reference proteome</keyword>
<organism evidence="3 4">
    <name type="scientific">Babesia caballi</name>
    <dbReference type="NCBI Taxonomy" id="5871"/>
    <lineage>
        <taxon>Eukaryota</taxon>
        <taxon>Sar</taxon>
        <taxon>Alveolata</taxon>
        <taxon>Apicomplexa</taxon>
        <taxon>Aconoidasida</taxon>
        <taxon>Piroplasmida</taxon>
        <taxon>Babesiidae</taxon>
        <taxon>Babesia</taxon>
    </lineage>
</organism>
<dbReference type="Proteomes" id="UP001497744">
    <property type="component" value="Unassembled WGS sequence"/>
</dbReference>
<dbReference type="AlphaFoldDB" id="A0AAV4LR24"/>
<reference evidence="3 4" key="1">
    <citation type="submission" date="2021-06" db="EMBL/GenBank/DDBJ databases">
        <title>Genome sequence of Babesia caballi.</title>
        <authorList>
            <person name="Yamagishi J."/>
            <person name="Kidaka T."/>
            <person name="Ochi A."/>
        </authorList>
    </citation>
    <scope>NUCLEOTIDE SEQUENCE [LARGE SCALE GENOMIC DNA]</scope>
    <source>
        <strain evidence="3">USDA-D6B2</strain>
    </source>
</reference>
<protein>
    <submittedName>
        <fullName evidence="3">Intermembrane transport protein PqiB</fullName>
    </submittedName>
</protein>
<evidence type="ECO:0000256" key="1">
    <source>
        <dbReference type="SAM" id="MobiDB-lite"/>
    </source>
</evidence>
<sequence>MVGAVSLSVSALAAAAAVVGVAGEALGREPSAEYPYAHFLVDHNEPTLYAGFCGRGAEATREKYRISCCLLGKEPLDLWLYGRADVTRVLLSPAKRLDQTHRLNSRTRSEALSGRGAMVMHRELNFRIVLRLYRQNGPFNEGEDKKPGAKVSKGTTPARFTNGRPTSLAFLQKNDAKVEAKEDLWSKCHFNPYETCKGQTNFARTVAALFGGSAQKLLANQQSVFYKPGATNEPVYKLPSHVFVIPEETTIIKIAEKYITTMMTMYTLEARKRMEQQIWRRECLLVNEVNELFHDLTDYYPPTYEKIQQMIVAIMGGFYSLARITHDRLQIILNKIKEMSLDNLWKDVERWEKQCLHFKWLSNVKLKVMMRDDTYRAIEEAVAAYTKALAQLREETTKGTGPSSALKSTLEQRRKAVDKLVESEVPVTGTRPKHGTVSTTGWFASVESAGRDI</sequence>
<evidence type="ECO:0000313" key="4">
    <source>
        <dbReference type="Proteomes" id="UP001497744"/>
    </source>
</evidence>
<feature type="region of interest" description="Disordered" evidence="1">
    <location>
        <begin position="139"/>
        <end position="158"/>
    </location>
</feature>
<keyword evidence="2" id="KW-0732">Signal</keyword>
<proteinExistence type="predicted"/>
<feature type="chain" id="PRO_5043663265" evidence="2">
    <location>
        <begin position="28"/>
        <end position="453"/>
    </location>
</feature>
<accession>A0AAV4LR24</accession>
<feature type="signal peptide" evidence="2">
    <location>
        <begin position="1"/>
        <end position="27"/>
    </location>
</feature>